<evidence type="ECO:0000313" key="3">
    <source>
        <dbReference type="Proteomes" id="UP000250831"/>
    </source>
</evidence>
<keyword evidence="1" id="KW-1133">Transmembrane helix</keyword>
<organism evidence="2 3">
    <name type="scientific">Sphingobacterium athyrii</name>
    <dbReference type="NCBI Taxonomy" id="2152717"/>
    <lineage>
        <taxon>Bacteria</taxon>
        <taxon>Pseudomonadati</taxon>
        <taxon>Bacteroidota</taxon>
        <taxon>Sphingobacteriia</taxon>
        <taxon>Sphingobacteriales</taxon>
        <taxon>Sphingobacteriaceae</taxon>
        <taxon>Sphingobacterium</taxon>
    </lineage>
</organism>
<dbReference type="Proteomes" id="UP000250831">
    <property type="component" value="Unassembled WGS sequence"/>
</dbReference>
<name>A0A363NXX7_9SPHI</name>
<evidence type="ECO:0000313" key="2">
    <source>
        <dbReference type="EMBL" id="PUV25580.1"/>
    </source>
</evidence>
<keyword evidence="3" id="KW-1185">Reference proteome</keyword>
<dbReference type="AlphaFoldDB" id="A0A363NXX7"/>
<comment type="caution">
    <text evidence="2">The sequence shown here is derived from an EMBL/GenBank/DDBJ whole genome shotgun (WGS) entry which is preliminary data.</text>
</comment>
<evidence type="ECO:0000256" key="1">
    <source>
        <dbReference type="SAM" id="Phobius"/>
    </source>
</evidence>
<reference evidence="2 3" key="1">
    <citation type="submission" date="2018-04" db="EMBL/GenBank/DDBJ databases">
        <title>Sphingobacterium sp. M46 Genome.</title>
        <authorList>
            <person name="Cheng J."/>
            <person name="Li Y."/>
        </authorList>
    </citation>
    <scope>NUCLEOTIDE SEQUENCE [LARGE SCALE GENOMIC DNA]</scope>
    <source>
        <strain evidence="2 3">M46</strain>
    </source>
</reference>
<keyword evidence="1" id="KW-0472">Membrane</keyword>
<dbReference type="EMBL" id="QCXX01000001">
    <property type="protein sequence ID" value="PUV25580.1"/>
    <property type="molecule type" value="Genomic_DNA"/>
</dbReference>
<keyword evidence="1" id="KW-0812">Transmembrane</keyword>
<proteinExistence type="predicted"/>
<protein>
    <submittedName>
        <fullName evidence="2">Uncharacterized protein</fullName>
    </submittedName>
</protein>
<feature type="transmembrane region" description="Helical" evidence="1">
    <location>
        <begin position="12"/>
        <end position="30"/>
    </location>
</feature>
<sequence length="71" mass="8509">MHRIAIFIERLYVIDVLLIFRCYSALFNYSAAYKNLHYLLLQLAGIVVRRFFVRTNIISVARYPKKQLQMI</sequence>
<gene>
    <name evidence="2" type="ORF">DCO56_00900</name>
</gene>
<feature type="transmembrane region" description="Helical" evidence="1">
    <location>
        <begin position="36"/>
        <end position="53"/>
    </location>
</feature>
<accession>A0A363NXX7</accession>